<dbReference type="GO" id="GO:0005524">
    <property type="term" value="F:ATP binding"/>
    <property type="evidence" value="ECO:0007669"/>
    <property type="project" value="UniProtKB-KW"/>
</dbReference>
<evidence type="ECO:0000256" key="1">
    <source>
        <dbReference type="ARBA" id="ARBA00012513"/>
    </source>
</evidence>
<evidence type="ECO:0000256" key="2">
    <source>
        <dbReference type="ARBA" id="ARBA00022527"/>
    </source>
</evidence>
<proteinExistence type="predicted"/>
<keyword evidence="7" id="KW-0472">Membrane</keyword>
<dbReference type="Gene3D" id="3.40.50.1820">
    <property type="entry name" value="alpha/beta hydrolase"/>
    <property type="match status" value="1"/>
</dbReference>
<reference evidence="9 10" key="1">
    <citation type="journal article" date="2012" name="J. Bacteriol.">
        <title>Complete genome sequence of Nocardia brasiliensis HUJEG-1.</title>
        <authorList>
            <person name="Vera-Cabrera L."/>
            <person name="Ortiz-Lopez R."/>
            <person name="Elizondo-Gonzalez R."/>
            <person name="Perez-Maya A.A."/>
            <person name="Ocampo-Candiani J."/>
        </authorList>
    </citation>
    <scope>NUCLEOTIDE SEQUENCE [LARGE SCALE GENOMIC DNA]</scope>
    <source>
        <strain evidence="10">ATCC 700358</strain>
    </source>
</reference>
<sequence length="851" mass="93928">MPPIREPLVSTDVHPEQTFAGYTIERLIGQGGVGRVYLARHPRLPRLVALKVLDKMFAGDSGSRARFEREAETASRLDHPNIVSIYDRGHTADATWIAMQFIDGTDALAAIRNGPMPVARAVRITTEIAKALDHAHERGVLHRDIKPSNILLERPTADEPERVFLADFGIAKMTQGAGELTVEGLFVGSLSYAAPEQLSGQDLDRRVDVYALGCTLYQLLTGETPYGSDNMANLLQAHLFAPIPCPSRQPGARPELSAFDTIIERALAKNRDDRFATCGELAAAAETALSSALPELPTVTGRIQQVDVVWGAVGGPDNDSPTIVHNTAQVTASAPPNNTVDASGDLCGHRMGGRYHLLEYMARGLSGDLYKAYDDILGELVAVKVVQTVDADTKKRLQRGGRVWLKLKPHPNVVEVMDVQNQLGADPPYIVSRIVDGIDLAELIKNRDLRLDEAVWIVIQVCAALEHIHASGIVHREIKPSNILVAGKDLLVTVLDSGIARHENPAVDSFTKTGIFVGDLAYAAPEQMHQGYQVGRRADIYAVVAVLYELVTGARLPFPMPDGWEPDQHALAELPERLRSALIRGLCRNPKDRFTSIGELHDCLAPLSRRASQPPVQGPVVVALHGIRTHAAWQRAFTEVAGRAGLGTHVDLWNFGYFSVLRFLLPWARLSKVRWFRQVYQQEFGTGSQEPPSIVAHSFGTYILGNALLRYPYLRFRKVLLCGSILPTNFPWDQLIERGQVQAVRNEFGSEDVWTRAVNWFVSGTGPSGLQGFSAQCPRLQQENFTFAHSEYFERGHMNSRWLPFLTAHLEERPIHETCIPTPPVEHRPWGLYLSYLALAATALLIAVLVL</sequence>
<dbReference type="EMBL" id="CP003876">
    <property type="protein sequence ID" value="AFT99653.1"/>
    <property type="molecule type" value="Genomic_DNA"/>
</dbReference>
<keyword evidence="4" id="KW-0547">Nucleotide-binding</keyword>
<evidence type="ECO:0000256" key="5">
    <source>
        <dbReference type="ARBA" id="ARBA00022777"/>
    </source>
</evidence>
<name>K0ERG8_NOCB7</name>
<dbReference type="EC" id="2.7.11.1" evidence="1"/>
<keyword evidence="3" id="KW-0808">Transferase</keyword>
<dbReference type="HOGENOM" id="CLU_335187_0_0_11"/>
<feature type="transmembrane region" description="Helical" evidence="7">
    <location>
        <begin position="830"/>
        <end position="850"/>
    </location>
</feature>
<dbReference type="SUPFAM" id="SSF53474">
    <property type="entry name" value="alpha/beta-Hydrolases"/>
    <property type="match status" value="1"/>
</dbReference>
<protein>
    <recommendedName>
        <fullName evidence="1">non-specific serine/threonine protein kinase</fullName>
        <ecNumber evidence="1">2.7.11.1</ecNumber>
    </recommendedName>
</protein>
<dbReference type="CDD" id="cd14014">
    <property type="entry name" value="STKc_PknB_like"/>
    <property type="match status" value="2"/>
</dbReference>
<dbReference type="InterPro" id="IPR008271">
    <property type="entry name" value="Ser/Thr_kinase_AS"/>
</dbReference>
<accession>K0ERG8</accession>
<dbReference type="KEGG" id="nbr:O3I_008455"/>
<dbReference type="Gene3D" id="3.30.200.20">
    <property type="entry name" value="Phosphorylase Kinase, domain 1"/>
    <property type="match status" value="2"/>
</dbReference>
<dbReference type="InterPro" id="IPR000719">
    <property type="entry name" value="Prot_kinase_dom"/>
</dbReference>
<dbReference type="InterPro" id="IPR011009">
    <property type="entry name" value="Kinase-like_dom_sf"/>
</dbReference>
<gene>
    <name evidence="9" type="ORF">O3I_008455</name>
</gene>
<dbReference type="PROSITE" id="PS50011">
    <property type="entry name" value="PROTEIN_KINASE_DOM"/>
    <property type="match status" value="2"/>
</dbReference>
<dbReference type="SMART" id="SM00220">
    <property type="entry name" value="S_TKc"/>
    <property type="match status" value="2"/>
</dbReference>
<dbReference type="Gene3D" id="1.10.510.10">
    <property type="entry name" value="Transferase(Phosphotransferase) domain 1"/>
    <property type="match status" value="2"/>
</dbReference>
<dbReference type="Pfam" id="PF00069">
    <property type="entry name" value="Pkinase"/>
    <property type="match status" value="2"/>
</dbReference>
<evidence type="ECO:0000259" key="8">
    <source>
        <dbReference type="PROSITE" id="PS50011"/>
    </source>
</evidence>
<dbReference type="GO" id="GO:0004674">
    <property type="term" value="F:protein serine/threonine kinase activity"/>
    <property type="evidence" value="ECO:0007669"/>
    <property type="project" value="UniProtKB-KW"/>
</dbReference>
<dbReference type="PROSITE" id="PS00108">
    <property type="entry name" value="PROTEIN_KINASE_ST"/>
    <property type="match status" value="1"/>
</dbReference>
<keyword evidence="10" id="KW-1185">Reference proteome</keyword>
<dbReference type="Proteomes" id="UP000006304">
    <property type="component" value="Chromosome"/>
</dbReference>
<evidence type="ECO:0000256" key="6">
    <source>
        <dbReference type="ARBA" id="ARBA00022840"/>
    </source>
</evidence>
<dbReference type="eggNOG" id="COG0515">
    <property type="taxonomic scope" value="Bacteria"/>
</dbReference>
<dbReference type="PANTHER" id="PTHR43289">
    <property type="entry name" value="MITOGEN-ACTIVATED PROTEIN KINASE KINASE KINASE 20-RELATED"/>
    <property type="match status" value="1"/>
</dbReference>
<organism evidence="9 10">
    <name type="scientific">Nocardia brasiliensis (strain ATCC 700358 / HUJEG-1)</name>
    <dbReference type="NCBI Taxonomy" id="1133849"/>
    <lineage>
        <taxon>Bacteria</taxon>
        <taxon>Bacillati</taxon>
        <taxon>Actinomycetota</taxon>
        <taxon>Actinomycetes</taxon>
        <taxon>Mycobacteriales</taxon>
        <taxon>Nocardiaceae</taxon>
        <taxon>Nocardia</taxon>
    </lineage>
</organism>
<dbReference type="InterPro" id="IPR029058">
    <property type="entry name" value="AB_hydrolase_fold"/>
</dbReference>
<keyword evidence="7" id="KW-0812">Transmembrane</keyword>
<evidence type="ECO:0000313" key="9">
    <source>
        <dbReference type="EMBL" id="AFT99653.1"/>
    </source>
</evidence>
<evidence type="ECO:0000313" key="10">
    <source>
        <dbReference type="Proteomes" id="UP000006304"/>
    </source>
</evidence>
<evidence type="ECO:0000256" key="7">
    <source>
        <dbReference type="SAM" id="Phobius"/>
    </source>
</evidence>
<keyword evidence="2 9" id="KW-0723">Serine/threonine-protein kinase</keyword>
<dbReference type="eggNOG" id="COG2267">
    <property type="taxonomic scope" value="Bacteria"/>
</dbReference>
<feature type="domain" description="Protein kinase" evidence="8">
    <location>
        <begin position="22"/>
        <end position="289"/>
    </location>
</feature>
<keyword evidence="5 9" id="KW-0418">Kinase</keyword>
<dbReference type="AlphaFoldDB" id="K0ERG8"/>
<evidence type="ECO:0000256" key="4">
    <source>
        <dbReference type="ARBA" id="ARBA00022741"/>
    </source>
</evidence>
<feature type="domain" description="Protein kinase" evidence="8">
    <location>
        <begin position="355"/>
        <end position="604"/>
    </location>
</feature>
<evidence type="ECO:0000256" key="3">
    <source>
        <dbReference type="ARBA" id="ARBA00022679"/>
    </source>
</evidence>
<dbReference type="PANTHER" id="PTHR43289:SF6">
    <property type="entry name" value="SERINE_THREONINE-PROTEIN KINASE NEKL-3"/>
    <property type="match status" value="1"/>
</dbReference>
<keyword evidence="7" id="KW-1133">Transmembrane helix</keyword>
<dbReference type="SUPFAM" id="SSF56112">
    <property type="entry name" value="Protein kinase-like (PK-like)"/>
    <property type="match status" value="2"/>
</dbReference>
<keyword evidence="6" id="KW-0067">ATP-binding</keyword>
<dbReference type="STRING" id="1133849.O3I_008455"/>